<dbReference type="PANTHER" id="PTHR37540:SF5">
    <property type="entry name" value="TRANSCRIPTION FACTOR DOMAIN-CONTAINING PROTEIN"/>
    <property type="match status" value="1"/>
</dbReference>
<feature type="compositionally biased region" description="Polar residues" evidence="1">
    <location>
        <begin position="105"/>
        <end position="122"/>
    </location>
</feature>
<keyword evidence="3" id="KW-1185">Reference proteome</keyword>
<feature type="region of interest" description="Disordered" evidence="1">
    <location>
        <begin position="101"/>
        <end position="122"/>
    </location>
</feature>
<feature type="compositionally biased region" description="Basic and acidic residues" evidence="1">
    <location>
        <begin position="11"/>
        <end position="23"/>
    </location>
</feature>
<protein>
    <submittedName>
        <fullName evidence="2">Uncharacterized protein</fullName>
    </submittedName>
</protein>
<dbReference type="InterPro" id="IPR021858">
    <property type="entry name" value="Fun_TF"/>
</dbReference>
<name>A0A2J6RLP6_HYAVF</name>
<organism evidence="2 3">
    <name type="scientific">Hyaloscypha variabilis (strain UAMH 11265 / GT02V1 / F)</name>
    <name type="common">Meliniomyces variabilis</name>
    <dbReference type="NCBI Taxonomy" id="1149755"/>
    <lineage>
        <taxon>Eukaryota</taxon>
        <taxon>Fungi</taxon>
        <taxon>Dikarya</taxon>
        <taxon>Ascomycota</taxon>
        <taxon>Pezizomycotina</taxon>
        <taxon>Leotiomycetes</taxon>
        <taxon>Helotiales</taxon>
        <taxon>Hyaloscyphaceae</taxon>
        <taxon>Hyaloscypha</taxon>
        <taxon>Hyaloscypha variabilis</taxon>
    </lineage>
</organism>
<accession>A0A2J6RLP6</accession>
<dbReference type="EMBL" id="KZ613946">
    <property type="protein sequence ID" value="PMD39441.1"/>
    <property type="molecule type" value="Genomic_DNA"/>
</dbReference>
<dbReference type="PANTHER" id="PTHR37540">
    <property type="entry name" value="TRANSCRIPTION FACTOR (ACR-2), PUTATIVE-RELATED-RELATED"/>
    <property type="match status" value="1"/>
</dbReference>
<dbReference type="AlphaFoldDB" id="A0A2J6RLP6"/>
<sequence>MRNLRPPHRGRGNDGEAAKKSPRTDSLQVNQLEWVEEDPNCGPRGTLQFVAETGVARPNGSFRDLIRSKARRKGKKQGESSKSAGKSSSCCFLGILEPDSERSRTTTPISSGHVTPKNSPKSPLTLQGVEDCLIDPFLTLPISNSGGTQFLLHHYYSIFKKSYAPIYRKEDLLSFAITDAASLHSLLVHSALNLRGIRQLKKDPDMLYHQGETIRLINDKLGDPDQQPASDATISTVVNLTHLEILSKDLSGTKIHMDGLEALVRSRGGIQGLESHPLTRKLAMWTDTVASVALEAPPRFKLEDLTIPSPTTPPPTRSTLAQRYKIKLLNITGLPSLTEETMSTYKDLRALTALKDTICFSPNSSRESQEFESSAHTIETLERRCLSIIHSPFLDPNSLSPIQAIYYLFGNASLIHIMIFMRESPRRLPFAYILSTRIRECLDKIDMKVFQIQYPELLMWVLMMGGLGGAGTENQGWFAGLLAKAARETGVLGLTDVVLVCKEWLWTKLYVDEVGEGFWADFEAAQAVEDASEGEDAEETKMEVDEEPFGYTFSA</sequence>
<evidence type="ECO:0000313" key="3">
    <source>
        <dbReference type="Proteomes" id="UP000235786"/>
    </source>
</evidence>
<proteinExistence type="predicted"/>
<evidence type="ECO:0000313" key="2">
    <source>
        <dbReference type="EMBL" id="PMD39441.1"/>
    </source>
</evidence>
<feature type="region of interest" description="Disordered" evidence="1">
    <location>
        <begin position="60"/>
        <end position="87"/>
    </location>
</feature>
<dbReference type="Pfam" id="PF11951">
    <property type="entry name" value="Fungal_trans_2"/>
    <property type="match status" value="1"/>
</dbReference>
<feature type="region of interest" description="Disordered" evidence="1">
    <location>
        <begin position="1"/>
        <end position="46"/>
    </location>
</feature>
<reference evidence="2 3" key="1">
    <citation type="submission" date="2016-04" db="EMBL/GenBank/DDBJ databases">
        <title>A degradative enzymes factory behind the ericoid mycorrhizal symbiosis.</title>
        <authorList>
            <consortium name="DOE Joint Genome Institute"/>
            <person name="Martino E."/>
            <person name="Morin E."/>
            <person name="Grelet G."/>
            <person name="Kuo A."/>
            <person name="Kohler A."/>
            <person name="Daghino S."/>
            <person name="Barry K."/>
            <person name="Choi C."/>
            <person name="Cichocki N."/>
            <person name="Clum A."/>
            <person name="Copeland A."/>
            <person name="Hainaut M."/>
            <person name="Haridas S."/>
            <person name="Labutti K."/>
            <person name="Lindquist E."/>
            <person name="Lipzen A."/>
            <person name="Khouja H.-R."/>
            <person name="Murat C."/>
            <person name="Ohm R."/>
            <person name="Olson A."/>
            <person name="Spatafora J."/>
            <person name="Veneault-Fourrey C."/>
            <person name="Henrissat B."/>
            <person name="Grigoriev I."/>
            <person name="Martin F."/>
            <person name="Perotto S."/>
        </authorList>
    </citation>
    <scope>NUCLEOTIDE SEQUENCE [LARGE SCALE GENOMIC DNA]</scope>
    <source>
        <strain evidence="2 3">F</strain>
    </source>
</reference>
<gene>
    <name evidence="2" type="ORF">L207DRAFT_529419</name>
</gene>
<dbReference type="OrthoDB" id="4158087at2759"/>
<dbReference type="Proteomes" id="UP000235786">
    <property type="component" value="Unassembled WGS sequence"/>
</dbReference>
<evidence type="ECO:0000256" key="1">
    <source>
        <dbReference type="SAM" id="MobiDB-lite"/>
    </source>
</evidence>
<feature type="compositionally biased region" description="Basic residues" evidence="1">
    <location>
        <begin position="1"/>
        <end position="10"/>
    </location>
</feature>
<dbReference type="STRING" id="1149755.A0A2J6RLP6"/>